<evidence type="ECO:0000256" key="2">
    <source>
        <dbReference type="ARBA" id="ARBA00010973"/>
    </source>
</evidence>
<dbReference type="PANTHER" id="PTHR10587">
    <property type="entry name" value="GLYCOSYL TRANSFERASE-RELATED"/>
    <property type="match status" value="1"/>
</dbReference>
<comment type="similarity">
    <text evidence="2">Belongs to the polysaccharide deacetylase family.</text>
</comment>
<evidence type="ECO:0000259" key="6">
    <source>
        <dbReference type="PROSITE" id="PS51677"/>
    </source>
</evidence>
<feature type="chain" id="PRO_5040864828" description="Chitooligosaccharide deacetylase" evidence="5">
    <location>
        <begin position="21"/>
        <end position="247"/>
    </location>
</feature>
<dbReference type="PANTHER" id="PTHR10587:SF137">
    <property type="entry name" value="4-DEOXY-4-FORMAMIDO-L-ARABINOSE-PHOSPHOUNDECAPRENOL DEFORMYLASE ARND-RELATED"/>
    <property type="match status" value="1"/>
</dbReference>
<feature type="domain" description="NodB homology" evidence="6">
    <location>
        <begin position="26"/>
        <end position="240"/>
    </location>
</feature>
<evidence type="ECO:0000256" key="5">
    <source>
        <dbReference type="SAM" id="SignalP"/>
    </source>
</evidence>
<sequence length="247" mass="26568">MRPGRRALLAGLLAPGTALAQPACRGTIYLTIDTGWGREAEAIAGILRRHGVRATLFLADEPSFRGDTTLSDGWAPFWRARAAEGHAFASHTRRHWYFRGDPAPGRVRYAPRQGPGAEVLDGPGLCAELQWPITRLRAMAPEALVLPLWRAPGGFTTPNALALAAACGLRHQGWTPAGFWGDELDSARHPNASLARRAMARTGPGDVVVLHWGVRSRQEPFAGVLDQVITGLLAKGLCFAPLPPQGI</sequence>
<protein>
    <recommendedName>
        <fullName evidence="3">Chitooligosaccharide deacetylase</fullName>
    </recommendedName>
    <alternativeName>
        <fullName evidence="4">Nodulation protein B</fullName>
    </alternativeName>
</protein>
<dbReference type="GO" id="GO:0016810">
    <property type="term" value="F:hydrolase activity, acting on carbon-nitrogen (but not peptide) bonds"/>
    <property type="evidence" value="ECO:0007669"/>
    <property type="project" value="InterPro"/>
</dbReference>
<accession>A0A9X0QY38</accession>
<keyword evidence="8" id="KW-1185">Reference proteome</keyword>
<keyword evidence="5" id="KW-0732">Signal</keyword>
<evidence type="ECO:0000313" key="7">
    <source>
        <dbReference type="EMBL" id="MBC4016126.1"/>
    </source>
</evidence>
<dbReference type="GO" id="GO:0005975">
    <property type="term" value="P:carbohydrate metabolic process"/>
    <property type="evidence" value="ECO:0007669"/>
    <property type="project" value="InterPro"/>
</dbReference>
<dbReference type="EMBL" id="JACOMF010000012">
    <property type="protein sequence ID" value="MBC4016126.1"/>
    <property type="molecule type" value="Genomic_DNA"/>
</dbReference>
<evidence type="ECO:0000256" key="4">
    <source>
        <dbReference type="ARBA" id="ARBA00032976"/>
    </source>
</evidence>
<dbReference type="AlphaFoldDB" id="A0A9X0QY38"/>
<evidence type="ECO:0000313" key="8">
    <source>
        <dbReference type="Proteomes" id="UP000600101"/>
    </source>
</evidence>
<organism evidence="7 8">
    <name type="scientific">Siccirubricoccus deserti</name>
    <dbReference type="NCBI Taxonomy" id="2013562"/>
    <lineage>
        <taxon>Bacteria</taxon>
        <taxon>Pseudomonadati</taxon>
        <taxon>Pseudomonadota</taxon>
        <taxon>Alphaproteobacteria</taxon>
        <taxon>Acetobacterales</taxon>
        <taxon>Roseomonadaceae</taxon>
        <taxon>Siccirubricoccus</taxon>
    </lineage>
</organism>
<dbReference type="CDD" id="cd10917">
    <property type="entry name" value="CE4_NodB_like_6s_7s"/>
    <property type="match status" value="1"/>
</dbReference>
<dbReference type="Proteomes" id="UP000600101">
    <property type="component" value="Unassembled WGS sequence"/>
</dbReference>
<dbReference type="InterPro" id="IPR002509">
    <property type="entry name" value="NODB_dom"/>
</dbReference>
<dbReference type="InterPro" id="IPR050248">
    <property type="entry name" value="Polysacc_deacetylase_ArnD"/>
</dbReference>
<dbReference type="InterPro" id="IPR011330">
    <property type="entry name" value="Glyco_hydro/deAcase_b/a-brl"/>
</dbReference>
<evidence type="ECO:0000256" key="3">
    <source>
        <dbReference type="ARBA" id="ARBA00020071"/>
    </source>
</evidence>
<name>A0A9X0QY38_9PROT</name>
<proteinExistence type="inferred from homology"/>
<evidence type="ECO:0000256" key="1">
    <source>
        <dbReference type="ARBA" id="ARBA00003236"/>
    </source>
</evidence>
<feature type="signal peptide" evidence="5">
    <location>
        <begin position="1"/>
        <end position="20"/>
    </location>
</feature>
<dbReference type="Pfam" id="PF01522">
    <property type="entry name" value="Polysacc_deac_1"/>
    <property type="match status" value="1"/>
</dbReference>
<dbReference type="SUPFAM" id="SSF88713">
    <property type="entry name" value="Glycoside hydrolase/deacetylase"/>
    <property type="match status" value="1"/>
</dbReference>
<dbReference type="RefSeq" id="WP_186770895.1">
    <property type="nucleotide sequence ID" value="NZ_JACOMF010000012.1"/>
</dbReference>
<dbReference type="Gene3D" id="3.20.20.370">
    <property type="entry name" value="Glycoside hydrolase/deacetylase"/>
    <property type="match status" value="1"/>
</dbReference>
<reference evidence="7" key="1">
    <citation type="submission" date="2020-08" db="EMBL/GenBank/DDBJ databases">
        <authorList>
            <person name="Hu Y."/>
            <person name="Nguyen S.V."/>
            <person name="Li F."/>
            <person name="Fanning S."/>
        </authorList>
    </citation>
    <scope>NUCLEOTIDE SEQUENCE</scope>
    <source>
        <strain evidence="7">SYSU D8009</strain>
    </source>
</reference>
<comment type="caution">
    <text evidence="7">The sequence shown here is derived from an EMBL/GenBank/DDBJ whole genome shotgun (WGS) entry which is preliminary data.</text>
</comment>
<comment type="function">
    <text evidence="1">Is involved in generating a small heat-stable compound (Nod), an acylated oligomer of N-acetylglucosamine, that stimulates mitosis in various plant protoplasts.</text>
</comment>
<gene>
    <name evidence="7" type="ORF">H7965_12405</name>
</gene>
<dbReference type="PROSITE" id="PS51677">
    <property type="entry name" value="NODB"/>
    <property type="match status" value="1"/>
</dbReference>